<dbReference type="InterPro" id="IPR017871">
    <property type="entry name" value="ABC_transporter-like_CS"/>
</dbReference>
<evidence type="ECO:0000256" key="7">
    <source>
        <dbReference type="ARBA" id="ARBA00023136"/>
    </source>
</evidence>
<evidence type="ECO:0000256" key="1">
    <source>
        <dbReference type="ARBA" id="ARBA00004651"/>
    </source>
</evidence>
<evidence type="ECO:0000256" key="3">
    <source>
        <dbReference type="ARBA" id="ARBA00022692"/>
    </source>
</evidence>
<evidence type="ECO:0000256" key="4">
    <source>
        <dbReference type="ARBA" id="ARBA00022741"/>
    </source>
</evidence>
<dbReference type="Pfam" id="PF00005">
    <property type="entry name" value="ABC_tran"/>
    <property type="match status" value="1"/>
</dbReference>
<dbReference type="Proteomes" id="UP001199469">
    <property type="component" value="Unassembled WGS sequence"/>
</dbReference>
<evidence type="ECO:0000256" key="5">
    <source>
        <dbReference type="ARBA" id="ARBA00022840"/>
    </source>
</evidence>
<evidence type="ECO:0000256" key="6">
    <source>
        <dbReference type="ARBA" id="ARBA00022989"/>
    </source>
</evidence>
<keyword evidence="3 8" id="KW-0812">Transmembrane</keyword>
<keyword evidence="6 8" id="KW-1133">Transmembrane helix</keyword>
<dbReference type="SUPFAM" id="SSF52540">
    <property type="entry name" value="P-loop containing nucleoside triphosphate hydrolases"/>
    <property type="match status" value="1"/>
</dbReference>
<evidence type="ECO:0000259" key="10">
    <source>
        <dbReference type="PROSITE" id="PS50929"/>
    </source>
</evidence>
<feature type="transmembrane region" description="Helical" evidence="8">
    <location>
        <begin position="67"/>
        <end position="84"/>
    </location>
</feature>
<feature type="domain" description="ABC transporter" evidence="9">
    <location>
        <begin position="402"/>
        <end position="605"/>
    </location>
</feature>
<keyword evidence="7 8" id="KW-0472">Membrane</keyword>
<dbReference type="RefSeq" id="WP_230738073.1">
    <property type="nucleotide sequence ID" value="NZ_JAJNDB010000005.1"/>
</dbReference>
<dbReference type="SUPFAM" id="SSF90123">
    <property type="entry name" value="ABC transporter transmembrane region"/>
    <property type="match status" value="1"/>
</dbReference>
<dbReference type="InterPro" id="IPR011527">
    <property type="entry name" value="ABC1_TM_dom"/>
</dbReference>
<dbReference type="CDD" id="cd03223">
    <property type="entry name" value="ABCD_peroxisomal_ALDP"/>
    <property type="match status" value="1"/>
</dbReference>
<keyword evidence="12" id="KW-1185">Reference proteome</keyword>
<dbReference type="InterPro" id="IPR027417">
    <property type="entry name" value="P-loop_NTPase"/>
</dbReference>
<dbReference type="Gene3D" id="3.40.50.300">
    <property type="entry name" value="P-loop containing nucleotide triphosphate hydrolases"/>
    <property type="match status" value="1"/>
</dbReference>
<feature type="transmembrane region" description="Helical" evidence="8">
    <location>
        <begin position="193"/>
        <end position="211"/>
    </location>
</feature>
<dbReference type="PROSITE" id="PS50893">
    <property type="entry name" value="ABC_TRANSPORTER_2"/>
    <property type="match status" value="1"/>
</dbReference>
<dbReference type="PANTHER" id="PTHR11384">
    <property type="entry name" value="ATP-BINDING CASSETTE, SUB-FAMILY D MEMBER"/>
    <property type="match status" value="1"/>
</dbReference>
<dbReference type="InterPro" id="IPR003439">
    <property type="entry name" value="ABC_transporter-like_ATP-bd"/>
</dbReference>
<name>A0ABS8PFC8_9PSEU</name>
<keyword evidence="4" id="KW-0547">Nucleotide-binding</keyword>
<evidence type="ECO:0000313" key="12">
    <source>
        <dbReference type="Proteomes" id="UP001199469"/>
    </source>
</evidence>
<proteinExistence type="predicted"/>
<feature type="domain" description="ABC transmembrane type-1" evidence="10">
    <location>
        <begin position="67"/>
        <end position="368"/>
    </location>
</feature>
<dbReference type="InterPro" id="IPR036640">
    <property type="entry name" value="ABC1_TM_sf"/>
</dbReference>
<dbReference type="PANTHER" id="PTHR11384:SF59">
    <property type="entry name" value="LYSOSOMAL COBALAMIN TRANSPORTER ABCD4"/>
    <property type="match status" value="1"/>
</dbReference>
<dbReference type="EMBL" id="JAJNDB010000005">
    <property type="protein sequence ID" value="MCD2196220.1"/>
    <property type="molecule type" value="Genomic_DNA"/>
</dbReference>
<sequence>MDDVDWSTEWLTSLLWILGVFVAALIVLGIVAVLIARLTTWGRQFWRLAGPFVRPTRGERRTWRPTLFILLLLLLVVLSVRLNLLLSYNTNELYTALQNLDAAAFWRAIGIFAVIAALYVAQALVTYYVGQSFLIRLWENLNDRFLGDWLGDRVYHRSRFSPTSVDNPDQRIQEDIRTFAEDSYTLSFGPNGAVSALITIPSFTVVLWQLSGPLSLFGLEIPRAMTFIAFLYVIVASVFAFRIGRPLVRLNFLNEGLGAFYRYALVRVRDNAENIAFSRGEPVERRTLDGRFSDIIANYWRIVIRTLKFQGFNLGITQISVVFPIIIQAPRFFSRAISLGDVQQTAQAFGQVHDALSFFRNAYDQFAAYRAVLDRLTGLLDADEQARELPVLEVGDRPGAAVVVRDLTVRKPDGEVLVDDVSLELARAESLLVTGRSGTGKTTLLRSLADLWPYADGTVERPVSSGSVFLAQQPYLPLGTLRTALAYPGPAESVSDDEAARVLRATSMGHLVDRVDDDELWYRTLSPGEQQRVGFARLLIARPDVVFLDEATAALDEGLEHELYTLLRQELPDLVLISVGHRSSLEAFHSRRLDLEGDGRWTAAAL</sequence>
<dbReference type="Gene3D" id="1.20.1560.10">
    <property type="entry name" value="ABC transporter type 1, transmembrane domain"/>
    <property type="match status" value="1"/>
</dbReference>
<comment type="subcellular location">
    <subcellularLocation>
        <location evidence="1">Cell membrane</location>
        <topology evidence="1">Multi-pass membrane protein</topology>
    </subcellularLocation>
</comment>
<evidence type="ECO:0000256" key="8">
    <source>
        <dbReference type="SAM" id="Phobius"/>
    </source>
</evidence>
<protein>
    <submittedName>
        <fullName evidence="11">ABC transporter ATP-binding protein/permease</fullName>
    </submittedName>
</protein>
<feature type="transmembrane region" description="Helical" evidence="8">
    <location>
        <begin position="14"/>
        <end position="38"/>
    </location>
</feature>
<dbReference type="PROSITE" id="PS00211">
    <property type="entry name" value="ABC_TRANSPORTER_1"/>
    <property type="match status" value="1"/>
</dbReference>
<dbReference type="Pfam" id="PF06472">
    <property type="entry name" value="ABC_membrane_2"/>
    <property type="match status" value="1"/>
</dbReference>
<dbReference type="GO" id="GO:0005524">
    <property type="term" value="F:ATP binding"/>
    <property type="evidence" value="ECO:0007669"/>
    <property type="project" value="UniProtKB-KW"/>
</dbReference>
<feature type="transmembrane region" description="Helical" evidence="8">
    <location>
        <begin position="104"/>
        <end position="129"/>
    </location>
</feature>
<evidence type="ECO:0000259" key="9">
    <source>
        <dbReference type="PROSITE" id="PS50893"/>
    </source>
</evidence>
<reference evidence="11 12" key="1">
    <citation type="submission" date="2021-11" db="EMBL/GenBank/DDBJ databases">
        <title>Draft genome sequence of Actinomycetospora sp. SF1 isolated from the rhizosphere soil.</title>
        <authorList>
            <person name="Duangmal K."/>
            <person name="Chantavorakit T."/>
        </authorList>
    </citation>
    <scope>NUCLEOTIDE SEQUENCE [LARGE SCALE GENOMIC DNA]</scope>
    <source>
        <strain evidence="11 12">TBRC 5722</strain>
    </source>
</reference>
<evidence type="ECO:0000313" key="11">
    <source>
        <dbReference type="EMBL" id="MCD2196220.1"/>
    </source>
</evidence>
<dbReference type="SMART" id="SM00382">
    <property type="entry name" value="AAA"/>
    <property type="match status" value="1"/>
</dbReference>
<comment type="caution">
    <text evidence="11">The sequence shown here is derived from an EMBL/GenBank/DDBJ whole genome shotgun (WGS) entry which is preliminary data.</text>
</comment>
<gene>
    <name evidence="11" type="ORF">LQ327_22865</name>
</gene>
<keyword evidence="5 11" id="KW-0067">ATP-binding</keyword>
<feature type="transmembrane region" description="Helical" evidence="8">
    <location>
        <begin position="223"/>
        <end position="241"/>
    </location>
</feature>
<keyword evidence="2" id="KW-0813">Transport</keyword>
<dbReference type="InterPro" id="IPR050835">
    <property type="entry name" value="ABC_transporter_sub-D"/>
</dbReference>
<evidence type="ECO:0000256" key="2">
    <source>
        <dbReference type="ARBA" id="ARBA00022448"/>
    </source>
</evidence>
<dbReference type="PROSITE" id="PS50929">
    <property type="entry name" value="ABC_TM1F"/>
    <property type="match status" value="1"/>
</dbReference>
<accession>A0ABS8PFC8</accession>
<dbReference type="InterPro" id="IPR003593">
    <property type="entry name" value="AAA+_ATPase"/>
</dbReference>
<organism evidence="11 12">
    <name type="scientific">Actinomycetospora endophytica</name>
    <dbReference type="NCBI Taxonomy" id="2291215"/>
    <lineage>
        <taxon>Bacteria</taxon>
        <taxon>Bacillati</taxon>
        <taxon>Actinomycetota</taxon>
        <taxon>Actinomycetes</taxon>
        <taxon>Pseudonocardiales</taxon>
        <taxon>Pseudonocardiaceae</taxon>
        <taxon>Actinomycetospora</taxon>
    </lineage>
</organism>